<feature type="region of interest" description="Disordered" evidence="1">
    <location>
        <begin position="35"/>
        <end position="86"/>
    </location>
</feature>
<feature type="transmembrane region" description="Helical" evidence="2">
    <location>
        <begin position="198"/>
        <end position="217"/>
    </location>
</feature>
<name>A0ABZ2M5Z0_9BACT</name>
<feature type="region of interest" description="Disordered" evidence="1">
    <location>
        <begin position="217"/>
        <end position="342"/>
    </location>
</feature>
<feature type="region of interest" description="Disordered" evidence="1">
    <location>
        <begin position="101"/>
        <end position="151"/>
    </location>
</feature>
<organism evidence="3 4">
    <name type="scientific">Pendulispora albinea</name>
    <dbReference type="NCBI Taxonomy" id="2741071"/>
    <lineage>
        <taxon>Bacteria</taxon>
        <taxon>Pseudomonadati</taxon>
        <taxon>Myxococcota</taxon>
        <taxon>Myxococcia</taxon>
        <taxon>Myxococcales</taxon>
        <taxon>Sorangiineae</taxon>
        <taxon>Pendulisporaceae</taxon>
        <taxon>Pendulispora</taxon>
    </lineage>
</organism>
<gene>
    <name evidence="3" type="ORF">LZC94_09835</name>
</gene>
<dbReference type="RefSeq" id="WP_394827198.1">
    <property type="nucleotide sequence ID" value="NZ_CP089984.1"/>
</dbReference>
<evidence type="ECO:0000313" key="4">
    <source>
        <dbReference type="Proteomes" id="UP001370348"/>
    </source>
</evidence>
<dbReference type="EMBL" id="CP089984">
    <property type="protein sequence ID" value="WXB17564.1"/>
    <property type="molecule type" value="Genomic_DNA"/>
</dbReference>
<feature type="compositionally biased region" description="Pro residues" evidence="1">
    <location>
        <begin position="107"/>
        <end position="122"/>
    </location>
</feature>
<feature type="compositionally biased region" description="Pro residues" evidence="1">
    <location>
        <begin position="256"/>
        <end position="273"/>
    </location>
</feature>
<accession>A0ABZ2M5Z0</accession>
<dbReference type="Proteomes" id="UP001370348">
    <property type="component" value="Chromosome"/>
</dbReference>
<feature type="region of interest" description="Disordered" evidence="1">
    <location>
        <begin position="163"/>
        <end position="189"/>
    </location>
</feature>
<sequence>MADPPLPKPAGPHPNVPSAEDLDRLAALIKPSWELDDSPFSMGNRSLTAEEWEQLRGEPERGALQNGSSKHASATVSASAAGAPGAIGVTASNGAAPKLEVVADSGPMPPVAPPPSSSPPVFPLTTPSFPAGPTKPTAGTLEGPSLAPDPFRNEVVEARPPVPVAAIPEPEPELVPARRRPTSLSDELAMPQKSRKGLFFGLIAAAAVVVGGIFFATRGSDGDAAPSASPEETSGKGASVSNARVDIPPTRETVAPTPPASTAPAPAPAPPAREAPAARAATKEPDNAGAGRNGAQNREHGSNSRAAPLPRLPATHNTPPPAAKPSSKGNTNSGGIVRDVPF</sequence>
<evidence type="ECO:0000256" key="2">
    <source>
        <dbReference type="SAM" id="Phobius"/>
    </source>
</evidence>
<evidence type="ECO:0000313" key="3">
    <source>
        <dbReference type="EMBL" id="WXB17564.1"/>
    </source>
</evidence>
<reference evidence="3 4" key="1">
    <citation type="submission" date="2021-12" db="EMBL/GenBank/DDBJ databases">
        <title>Discovery of the Pendulisporaceae a myxobacterial family with distinct sporulation behavior and unique specialized metabolism.</title>
        <authorList>
            <person name="Garcia R."/>
            <person name="Popoff A."/>
            <person name="Bader C.D."/>
            <person name="Loehr J."/>
            <person name="Walesch S."/>
            <person name="Walt C."/>
            <person name="Boldt J."/>
            <person name="Bunk B."/>
            <person name="Haeckl F.J.F.P.J."/>
            <person name="Gunesch A.P."/>
            <person name="Birkelbach J."/>
            <person name="Nuebel U."/>
            <person name="Pietschmann T."/>
            <person name="Bach T."/>
            <person name="Mueller R."/>
        </authorList>
    </citation>
    <scope>NUCLEOTIDE SEQUENCE [LARGE SCALE GENOMIC DNA]</scope>
    <source>
        <strain evidence="3 4">MSr11954</strain>
    </source>
</reference>
<protein>
    <submittedName>
        <fullName evidence="3">Uncharacterized protein</fullName>
    </submittedName>
</protein>
<keyword evidence="2" id="KW-1133">Transmembrane helix</keyword>
<evidence type="ECO:0000256" key="1">
    <source>
        <dbReference type="SAM" id="MobiDB-lite"/>
    </source>
</evidence>
<feature type="compositionally biased region" description="Low complexity" evidence="1">
    <location>
        <begin position="68"/>
        <end position="86"/>
    </location>
</feature>
<keyword evidence="2" id="KW-0812">Transmembrane</keyword>
<keyword evidence="2" id="KW-0472">Membrane</keyword>
<keyword evidence="4" id="KW-1185">Reference proteome</keyword>
<proteinExistence type="predicted"/>